<protein>
    <submittedName>
        <fullName evidence="1">Uncharacterized protein</fullName>
    </submittedName>
</protein>
<sequence>MIVSRVFLYDERKSNKKNPLTVTESRRGRASFTVTRSRDTQMGLTRHLCIIALGTLPTVAPL</sequence>
<reference evidence="1 2" key="1">
    <citation type="submission" date="2019-05" db="EMBL/GenBank/DDBJ databases">
        <title>Another draft genome of Portunus trituberculatus and its Hox gene families provides insights of decapod evolution.</title>
        <authorList>
            <person name="Jeong J.-H."/>
            <person name="Song I."/>
            <person name="Kim S."/>
            <person name="Choi T."/>
            <person name="Kim D."/>
            <person name="Ryu S."/>
            <person name="Kim W."/>
        </authorList>
    </citation>
    <scope>NUCLEOTIDE SEQUENCE [LARGE SCALE GENOMIC DNA]</scope>
    <source>
        <tissue evidence="1">Muscle</tissue>
    </source>
</reference>
<organism evidence="1 2">
    <name type="scientific">Portunus trituberculatus</name>
    <name type="common">Swimming crab</name>
    <name type="synonym">Neptunus trituberculatus</name>
    <dbReference type="NCBI Taxonomy" id="210409"/>
    <lineage>
        <taxon>Eukaryota</taxon>
        <taxon>Metazoa</taxon>
        <taxon>Ecdysozoa</taxon>
        <taxon>Arthropoda</taxon>
        <taxon>Crustacea</taxon>
        <taxon>Multicrustacea</taxon>
        <taxon>Malacostraca</taxon>
        <taxon>Eumalacostraca</taxon>
        <taxon>Eucarida</taxon>
        <taxon>Decapoda</taxon>
        <taxon>Pleocyemata</taxon>
        <taxon>Brachyura</taxon>
        <taxon>Eubrachyura</taxon>
        <taxon>Portunoidea</taxon>
        <taxon>Portunidae</taxon>
        <taxon>Portuninae</taxon>
        <taxon>Portunus</taxon>
    </lineage>
</organism>
<name>A0A5B7FD13_PORTR</name>
<proteinExistence type="predicted"/>
<dbReference type="EMBL" id="VSRR010006559">
    <property type="protein sequence ID" value="MPC45071.1"/>
    <property type="molecule type" value="Genomic_DNA"/>
</dbReference>
<accession>A0A5B7FD13</accession>
<evidence type="ECO:0000313" key="2">
    <source>
        <dbReference type="Proteomes" id="UP000324222"/>
    </source>
</evidence>
<gene>
    <name evidence="1" type="ORF">E2C01_038756</name>
</gene>
<dbReference type="AlphaFoldDB" id="A0A5B7FD13"/>
<comment type="caution">
    <text evidence="1">The sequence shown here is derived from an EMBL/GenBank/DDBJ whole genome shotgun (WGS) entry which is preliminary data.</text>
</comment>
<keyword evidence="2" id="KW-1185">Reference proteome</keyword>
<dbReference type="Proteomes" id="UP000324222">
    <property type="component" value="Unassembled WGS sequence"/>
</dbReference>
<evidence type="ECO:0000313" key="1">
    <source>
        <dbReference type="EMBL" id="MPC45071.1"/>
    </source>
</evidence>